<sequence>MYARIVQVPLLPDAIAKATDYFRESVGPALKKHQGFKNSRFLVDSTNNRCLMVTLWDSEENRTAAESNGFLQDVLKNMKPYFAGQPVVDYYEVAVQIA</sequence>
<evidence type="ECO:0000313" key="1">
    <source>
        <dbReference type="EMBL" id="MBO0948963.1"/>
    </source>
</evidence>
<keyword evidence="2" id="KW-1185">Reference proteome</keyword>
<dbReference type="Gene3D" id="3.30.70.100">
    <property type="match status" value="1"/>
</dbReference>
<dbReference type="Proteomes" id="UP000664628">
    <property type="component" value="Unassembled WGS sequence"/>
</dbReference>
<evidence type="ECO:0000313" key="2">
    <source>
        <dbReference type="Proteomes" id="UP000664628"/>
    </source>
</evidence>
<reference evidence="1 2" key="1">
    <citation type="submission" date="2021-03" db="EMBL/GenBank/DDBJ databases">
        <title>Fibrella sp. HMF5405 genome sequencing and assembly.</title>
        <authorList>
            <person name="Kang H."/>
            <person name="Kim H."/>
            <person name="Bae S."/>
            <person name="Joh K."/>
        </authorList>
    </citation>
    <scope>NUCLEOTIDE SEQUENCE [LARGE SCALE GENOMIC DNA]</scope>
    <source>
        <strain evidence="1 2">HMF5405</strain>
    </source>
</reference>
<dbReference type="SUPFAM" id="SSF54909">
    <property type="entry name" value="Dimeric alpha+beta barrel"/>
    <property type="match status" value="1"/>
</dbReference>
<evidence type="ECO:0008006" key="3">
    <source>
        <dbReference type="Google" id="ProtNLM"/>
    </source>
</evidence>
<name>A0ABS3JG41_9BACT</name>
<proteinExistence type="predicted"/>
<dbReference type="RefSeq" id="WP_207328902.1">
    <property type="nucleotide sequence ID" value="NZ_JAFMYW010000002.1"/>
</dbReference>
<organism evidence="1 2">
    <name type="scientific">Fibrella forsythiae</name>
    <dbReference type="NCBI Taxonomy" id="2817061"/>
    <lineage>
        <taxon>Bacteria</taxon>
        <taxon>Pseudomonadati</taxon>
        <taxon>Bacteroidota</taxon>
        <taxon>Cytophagia</taxon>
        <taxon>Cytophagales</taxon>
        <taxon>Spirosomataceae</taxon>
        <taxon>Fibrella</taxon>
    </lineage>
</organism>
<comment type="caution">
    <text evidence="1">The sequence shown here is derived from an EMBL/GenBank/DDBJ whole genome shotgun (WGS) entry which is preliminary data.</text>
</comment>
<protein>
    <recommendedName>
        <fullName evidence="3">ABM domain-containing protein</fullName>
    </recommendedName>
</protein>
<accession>A0ABS3JG41</accession>
<dbReference type="InterPro" id="IPR011008">
    <property type="entry name" value="Dimeric_a/b-barrel"/>
</dbReference>
<dbReference type="EMBL" id="JAFMYW010000002">
    <property type="protein sequence ID" value="MBO0948963.1"/>
    <property type="molecule type" value="Genomic_DNA"/>
</dbReference>
<gene>
    <name evidence="1" type="ORF">J2I46_10245</name>
</gene>